<evidence type="ECO:0000313" key="2">
    <source>
        <dbReference type="EMBL" id="PRY47526.1"/>
    </source>
</evidence>
<dbReference type="RefSeq" id="WP_170121396.1">
    <property type="nucleotide sequence ID" value="NZ_PVTG01000013.1"/>
</dbReference>
<sequence length="54" mass="5294">MPGVGDAILGAIEGGDPALLVGLATVVIAAVIVTTAIADVLEAALDPRLRPDTT</sequence>
<dbReference type="EMBL" id="PVTG01000013">
    <property type="protein sequence ID" value="PRY47526.1"/>
    <property type="molecule type" value="Genomic_DNA"/>
</dbReference>
<evidence type="ECO:0000313" key="3">
    <source>
        <dbReference type="Proteomes" id="UP000239210"/>
    </source>
</evidence>
<dbReference type="Proteomes" id="UP000239210">
    <property type="component" value="Unassembled WGS sequence"/>
</dbReference>
<reference evidence="2 3" key="1">
    <citation type="submission" date="2018-03" db="EMBL/GenBank/DDBJ databases">
        <title>Genomic Encyclopedia of Archaeal and Bacterial Type Strains, Phase II (KMG-II): from individual species to whole genera.</title>
        <authorList>
            <person name="Goeker M."/>
        </authorList>
    </citation>
    <scope>NUCLEOTIDE SEQUENCE [LARGE SCALE GENOMIC DNA]</scope>
    <source>
        <strain evidence="2 3">DSM 45416</strain>
    </source>
</reference>
<feature type="transmembrane region" description="Helical" evidence="1">
    <location>
        <begin position="20"/>
        <end position="41"/>
    </location>
</feature>
<keyword evidence="3" id="KW-1185">Reference proteome</keyword>
<evidence type="ECO:0000256" key="1">
    <source>
        <dbReference type="SAM" id="Phobius"/>
    </source>
</evidence>
<keyword evidence="1" id="KW-0812">Transmembrane</keyword>
<proteinExistence type="predicted"/>
<gene>
    <name evidence="2" type="ORF">LY71_11327</name>
</gene>
<keyword evidence="1" id="KW-1133">Transmembrane helix</keyword>
<comment type="caution">
    <text evidence="2">The sequence shown here is derived from an EMBL/GenBank/DDBJ whole genome shotgun (WGS) entry which is preliminary data.</text>
</comment>
<accession>A0A2T0TPF0</accession>
<evidence type="ECO:0008006" key="4">
    <source>
        <dbReference type="Google" id="ProtNLM"/>
    </source>
</evidence>
<organism evidence="2 3">
    <name type="scientific">Geodermatophilus tzadiensis</name>
    <dbReference type="NCBI Taxonomy" id="1137988"/>
    <lineage>
        <taxon>Bacteria</taxon>
        <taxon>Bacillati</taxon>
        <taxon>Actinomycetota</taxon>
        <taxon>Actinomycetes</taxon>
        <taxon>Geodermatophilales</taxon>
        <taxon>Geodermatophilaceae</taxon>
        <taxon>Geodermatophilus</taxon>
    </lineage>
</organism>
<keyword evidence="1" id="KW-0472">Membrane</keyword>
<name>A0A2T0TPF0_9ACTN</name>
<dbReference type="AlphaFoldDB" id="A0A2T0TPF0"/>
<protein>
    <recommendedName>
        <fullName evidence="4">Binding-protein-dependent transport system inner membrane component</fullName>
    </recommendedName>
</protein>